<sequence length="182" mass="20985">MKAFADSLDPDETPQNVASHQDPNYCADILRSESESASASGRQTKLEFYASGRQTVPEFYCSVCSFKGHSPYALRNHVKSHTSDFPFQCKYCDMPFRKVLELTKHVQYPTDRYISSHTNVSGGKTFKCLVCSQTMPRKNSMSRHILTHLQTKPYQCNICDHRCNRRDALRKHYKRIHAVTWA</sequence>
<dbReference type="InterPro" id="IPR050331">
    <property type="entry name" value="Zinc_finger"/>
</dbReference>
<reference evidence="10" key="2">
    <citation type="submission" date="2020-11" db="EMBL/GenBank/DDBJ databases">
        <authorList>
            <person name="McCartney M.A."/>
            <person name="Auch B."/>
            <person name="Kono T."/>
            <person name="Mallez S."/>
            <person name="Becker A."/>
            <person name="Gohl D.M."/>
            <person name="Silverstein K.A.T."/>
            <person name="Koren S."/>
            <person name="Bechman K.B."/>
            <person name="Herman A."/>
            <person name="Abrahante J.E."/>
            <person name="Garbe J."/>
        </authorList>
    </citation>
    <scope>NUCLEOTIDE SEQUENCE</scope>
    <source>
        <strain evidence="10">Duluth1</strain>
        <tissue evidence="10">Whole animal</tissue>
    </source>
</reference>
<evidence type="ECO:0000256" key="1">
    <source>
        <dbReference type="ARBA" id="ARBA00004123"/>
    </source>
</evidence>
<dbReference type="EMBL" id="JAIWYP010000001">
    <property type="protein sequence ID" value="KAH3897460.1"/>
    <property type="molecule type" value="Genomic_DNA"/>
</dbReference>
<keyword evidence="6" id="KW-0539">Nucleus</keyword>
<dbReference type="Pfam" id="PF00096">
    <property type="entry name" value="zf-C2H2"/>
    <property type="match status" value="1"/>
</dbReference>
<dbReference type="PANTHER" id="PTHR16515:SF66">
    <property type="entry name" value="C2H2-TYPE DOMAIN-CONTAINING PROTEIN"/>
    <property type="match status" value="1"/>
</dbReference>
<keyword evidence="11" id="KW-1185">Reference proteome</keyword>
<proteinExistence type="predicted"/>
<evidence type="ECO:0000313" key="11">
    <source>
        <dbReference type="Proteomes" id="UP000828390"/>
    </source>
</evidence>
<evidence type="ECO:0000256" key="5">
    <source>
        <dbReference type="ARBA" id="ARBA00022833"/>
    </source>
</evidence>
<evidence type="ECO:0000256" key="3">
    <source>
        <dbReference type="ARBA" id="ARBA00022737"/>
    </source>
</evidence>
<feature type="domain" description="C2H2-type" evidence="9">
    <location>
        <begin position="126"/>
        <end position="153"/>
    </location>
</feature>
<dbReference type="GO" id="GO:0010468">
    <property type="term" value="P:regulation of gene expression"/>
    <property type="evidence" value="ECO:0007669"/>
    <property type="project" value="TreeGrafter"/>
</dbReference>
<dbReference type="SMART" id="SM00355">
    <property type="entry name" value="ZnF_C2H2"/>
    <property type="match status" value="4"/>
</dbReference>
<organism evidence="10 11">
    <name type="scientific">Dreissena polymorpha</name>
    <name type="common">Zebra mussel</name>
    <name type="synonym">Mytilus polymorpha</name>
    <dbReference type="NCBI Taxonomy" id="45954"/>
    <lineage>
        <taxon>Eukaryota</taxon>
        <taxon>Metazoa</taxon>
        <taxon>Spiralia</taxon>
        <taxon>Lophotrochozoa</taxon>
        <taxon>Mollusca</taxon>
        <taxon>Bivalvia</taxon>
        <taxon>Autobranchia</taxon>
        <taxon>Heteroconchia</taxon>
        <taxon>Euheterodonta</taxon>
        <taxon>Imparidentia</taxon>
        <taxon>Neoheterodontei</taxon>
        <taxon>Myida</taxon>
        <taxon>Dreissenoidea</taxon>
        <taxon>Dreissenidae</taxon>
        <taxon>Dreissena</taxon>
    </lineage>
</organism>
<dbReference type="Proteomes" id="UP000828390">
    <property type="component" value="Unassembled WGS sequence"/>
</dbReference>
<dbReference type="InterPro" id="IPR036236">
    <property type="entry name" value="Znf_C2H2_sf"/>
</dbReference>
<dbReference type="GO" id="GO:0005634">
    <property type="term" value="C:nucleus"/>
    <property type="evidence" value="ECO:0007669"/>
    <property type="project" value="UniProtKB-SubCell"/>
</dbReference>
<comment type="caution">
    <text evidence="10">The sequence shown here is derived from an EMBL/GenBank/DDBJ whole genome shotgun (WGS) entry which is preliminary data.</text>
</comment>
<dbReference type="Gene3D" id="3.30.160.60">
    <property type="entry name" value="Classic Zinc Finger"/>
    <property type="match status" value="2"/>
</dbReference>
<dbReference type="AlphaFoldDB" id="A0A9D4NN32"/>
<dbReference type="InterPro" id="IPR013087">
    <property type="entry name" value="Znf_C2H2_type"/>
</dbReference>
<feature type="domain" description="C2H2-type" evidence="9">
    <location>
        <begin position="59"/>
        <end position="86"/>
    </location>
</feature>
<dbReference type="SUPFAM" id="SSF57667">
    <property type="entry name" value="beta-beta-alpha zinc fingers"/>
    <property type="match status" value="2"/>
</dbReference>
<evidence type="ECO:0000256" key="2">
    <source>
        <dbReference type="ARBA" id="ARBA00022723"/>
    </source>
</evidence>
<evidence type="ECO:0000256" key="8">
    <source>
        <dbReference type="SAM" id="MobiDB-lite"/>
    </source>
</evidence>
<dbReference type="GO" id="GO:0008270">
    <property type="term" value="F:zinc ion binding"/>
    <property type="evidence" value="ECO:0007669"/>
    <property type="project" value="UniProtKB-KW"/>
</dbReference>
<dbReference type="PROSITE" id="PS50157">
    <property type="entry name" value="ZINC_FINGER_C2H2_2"/>
    <property type="match status" value="3"/>
</dbReference>
<evidence type="ECO:0000256" key="6">
    <source>
        <dbReference type="ARBA" id="ARBA00023242"/>
    </source>
</evidence>
<evidence type="ECO:0000259" key="9">
    <source>
        <dbReference type="PROSITE" id="PS50157"/>
    </source>
</evidence>
<dbReference type="PROSITE" id="PS00028">
    <property type="entry name" value="ZINC_FINGER_C2H2_1"/>
    <property type="match status" value="2"/>
</dbReference>
<accession>A0A9D4NN32</accession>
<feature type="region of interest" description="Disordered" evidence="8">
    <location>
        <begin position="1"/>
        <end position="21"/>
    </location>
</feature>
<evidence type="ECO:0000313" key="10">
    <source>
        <dbReference type="EMBL" id="KAH3897460.1"/>
    </source>
</evidence>
<gene>
    <name evidence="10" type="ORF">DPMN_021648</name>
</gene>
<name>A0A9D4NN32_DREPO</name>
<feature type="domain" description="C2H2-type" evidence="9">
    <location>
        <begin position="154"/>
        <end position="178"/>
    </location>
</feature>
<evidence type="ECO:0000256" key="7">
    <source>
        <dbReference type="PROSITE-ProRule" id="PRU00042"/>
    </source>
</evidence>
<keyword evidence="4 7" id="KW-0863">Zinc-finger</keyword>
<reference evidence="10" key="1">
    <citation type="journal article" date="2019" name="bioRxiv">
        <title>The Genome of the Zebra Mussel, Dreissena polymorpha: A Resource for Invasive Species Research.</title>
        <authorList>
            <person name="McCartney M.A."/>
            <person name="Auch B."/>
            <person name="Kono T."/>
            <person name="Mallez S."/>
            <person name="Zhang Y."/>
            <person name="Obille A."/>
            <person name="Becker A."/>
            <person name="Abrahante J.E."/>
            <person name="Garbe J."/>
            <person name="Badalamenti J.P."/>
            <person name="Herman A."/>
            <person name="Mangelson H."/>
            <person name="Liachko I."/>
            <person name="Sullivan S."/>
            <person name="Sone E.D."/>
            <person name="Koren S."/>
            <person name="Silverstein K.A.T."/>
            <person name="Beckman K.B."/>
            <person name="Gohl D.M."/>
        </authorList>
    </citation>
    <scope>NUCLEOTIDE SEQUENCE</scope>
    <source>
        <strain evidence="10">Duluth1</strain>
        <tissue evidence="10">Whole animal</tissue>
    </source>
</reference>
<keyword evidence="3" id="KW-0677">Repeat</keyword>
<protein>
    <recommendedName>
        <fullName evidence="9">C2H2-type domain-containing protein</fullName>
    </recommendedName>
</protein>
<keyword evidence="2" id="KW-0479">Metal-binding</keyword>
<comment type="subcellular location">
    <subcellularLocation>
        <location evidence="1">Nucleus</location>
    </subcellularLocation>
</comment>
<keyword evidence="5" id="KW-0862">Zinc</keyword>
<evidence type="ECO:0000256" key="4">
    <source>
        <dbReference type="ARBA" id="ARBA00022771"/>
    </source>
</evidence>
<dbReference type="PANTHER" id="PTHR16515">
    <property type="entry name" value="PR DOMAIN ZINC FINGER PROTEIN"/>
    <property type="match status" value="1"/>
</dbReference>